<comment type="caution">
    <text evidence="2">The sequence shown here is derived from an EMBL/GenBank/DDBJ whole genome shotgun (WGS) entry which is preliminary data.</text>
</comment>
<reference evidence="2" key="1">
    <citation type="submission" date="2023-04" db="EMBL/GenBank/DDBJ databases">
        <title>Black Yeasts Isolated from many extreme environments.</title>
        <authorList>
            <person name="Coleine C."/>
            <person name="Stajich J.E."/>
            <person name="Selbmann L."/>
        </authorList>
    </citation>
    <scope>NUCLEOTIDE SEQUENCE</scope>
    <source>
        <strain evidence="2">CCFEE 5312</strain>
    </source>
</reference>
<keyword evidence="3" id="KW-1185">Reference proteome</keyword>
<feature type="compositionally biased region" description="Basic and acidic residues" evidence="1">
    <location>
        <begin position="222"/>
        <end position="244"/>
    </location>
</feature>
<protein>
    <submittedName>
        <fullName evidence="2">Uncharacterized protein</fullName>
    </submittedName>
</protein>
<evidence type="ECO:0000256" key="1">
    <source>
        <dbReference type="SAM" id="MobiDB-lite"/>
    </source>
</evidence>
<evidence type="ECO:0000313" key="2">
    <source>
        <dbReference type="EMBL" id="KAK3045815.1"/>
    </source>
</evidence>
<evidence type="ECO:0000313" key="3">
    <source>
        <dbReference type="Proteomes" id="UP001271007"/>
    </source>
</evidence>
<organism evidence="2 3">
    <name type="scientific">Extremus antarcticus</name>
    <dbReference type="NCBI Taxonomy" id="702011"/>
    <lineage>
        <taxon>Eukaryota</taxon>
        <taxon>Fungi</taxon>
        <taxon>Dikarya</taxon>
        <taxon>Ascomycota</taxon>
        <taxon>Pezizomycotina</taxon>
        <taxon>Dothideomycetes</taxon>
        <taxon>Dothideomycetidae</taxon>
        <taxon>Mycosphaerellales</taxon>
        <taxon>Extremaceae</taxon>
        <taxon>Extremus</taxon>
    </lineage>
</organism>
<dbReference type="Proteomes" id="UP001271007">
    <property type="component" value="Unassembled WGS sequence"/>
</dbReference>
<accession>A0AAJ0D9P6</accession>
<feature type="region of interest" description="Disordered" evidence="1">
    <location>
        <begin position="210"/>
        <end position="244"/>
    </location>
</feature>
<gene>
    <name evidence="2" type="ORF">LTR09_012647</name>
</gene>
<proteinExistence type="predicted"/>
<name>A0AAJ0D9P6_9PEZI</name>
<sequence>MNKFIGERDWVSQEVAHMLLHLPLQHGSRTVMTLDCRTPIEQSTAINLEDEEGDKGGRQQQSRLEKYISRIDDQEDVTLFGYRREARLLSSKKQYRLINYFPPYRSDPQHGSFKHFCRAKIILHYSFRQYLRCEEDSPYVFEDSTAFTSWQEAYRYCRECQLDGSRAHPDDYFADLPPPPADQPGDVFEDEEHEKEGELFHFQDIAGHPNNAEVHDEDLDNIGDRENNRLADRTPRINKYHDKNPELYSDDYWRDLKEAHPAHLEVST</sequence>
<dbReference type="AlphaFoldDB" id="A0AAJ0D9P6"/>
<dbReference type="EMBL" id="JAWDJX010000148">
    <property type="protein sequence ID" value="KAK3045815.1"/>
    <property type="molecule type" value="Genomic_DNA"/>
</dbReference>